<evidence type="ECO:0000313" key="4">
    <source>
        <dbReference type="EMBL" id="PWF24539.1"/>
    </source>
</evidence>
<dbReference type="SUPFAM" id="SSF54106">
    <property type="entry name" value="LysM domain"/>
    <property type="match status" value="2"/>
</dbReference>
<dbReference type="InterPro" id="IPR023346">
    <property type="entry name" value="Lysozyme-like_dom_sf"/>
</dbReference>
<dbReference type="OrthoDB" id="5244690at2"/>
<dbReference type="Pfam" id="PF01464">
    <property type="entry name" value="SLT"/>
    <property type="match status" value="1"/>
</dbReference>
<protein>
    <submittedName>
        <fullName evidence="4">Murein transglycosylase</fullName>
    </submittedName>
</protein>
<evidence type="ECO:0000256" key="1">
    <source>
        <dbReference type="SAM" id="MobiDB-lite"/>
    </source>
</evidence>
<dbReference type="CDD" id="cd00254">
    <property type="entry name" value="LT-like"/>
    <property type="match status" value="1"/>
</dbReference>
<dbReference type="SMART" id="SM00257">
    <property type="entry name" value="LysM"/>
    <property type="match status" value="2"/>
</dbReference>
<dbReference type="Gene3D" id="1.10.530.10">
    <property type="match status" value="1"/>
</dbReference>
<feature type="chain" id="PRO_5016111867" evidence="2">
    <location>
        <begin position="39"/>
        <end position="364"/>
    </location>
</feature>
<evidence type="ECO:0000259" key="3">
    <source>
        <dbReference type="PROSITE" id="PS51782"/>
    </source>
</evidence>
<dbReference type="EMBL" id="QETB01000006">
    <property type="protein sequence ID" value="PWF24539.1"/>
    <property type="molecule type" value="Genomic_DNA"/>
</dbReference>
<dbReference type="InterPro" id="IPR036779">
    <property type="entry name" value="LysM_dom_sf"/>
</dbReference>
<feature type="domain" description="LysM" evidence="3">
    <location>
        <begin position="75"/>
        <end position="119"/>
    </location>
</feature>
<accession>A0A2V1K4G7</accession>
<dbReference type="InterPro" id="IPR018392">
    <property type="entry name" value="LysM"/>
</dbReference>
<dbReference type="PANTHER" id="PTHR33734:SF22">
    <property type="entry name" value="MEMBRANE-BOUND LYTIC MUREIN TRANSGLYCOSYLASE D"/>
    <property type="match status" value="1"/>
</dbReference>
<feature type="signal peptide" evidence="2">
    <location>
        <begin position="1"/>
        <end position="38"/>
    </location>
</feature>
<proteinExistence type="predicted"/>
<name>A0A2V1K4G7_9ACTO</name>
<evidence type="ECO:0000313" key="5">
    <source>
        <dbReference type="Proteomes" id="UP000245283"/>
    </source>
</evidence>
<dbReference type="InterPro" id="IPR008258">
    <property type="entry name" value="Transglycosylase_SLT_dom_1"/>
</dbReference>
<comment type="caution">
    <text evidence="4">The sequence shown here is derived from an EMBL/GenBank/DDBJ whole genome shotgun (WGS) entry which is preliminary data.</text>
</comment>
<evidence type="ECO:0000256" key="2">
    <source>
        <dbReference type="SAM" id="SignalP"/>
    </source>
</evidence>
<feature type="region of interest" description="Disordered" evidence="1">
    <location>
        <begin position="120"/>
        <end position="154"/>
    </location>
</feature>
<dbReference type="Gene3D" id="3.10.350.10">
    <property type="entry name" value="LysM domain"/>
    <property type="match status" value="2"/>
</dbReference>
<organism evidence="4 5">
    <name type="scientific">Ancrocorticia populi</name>
    <dbReference type="NCBI Taxonomy" id="2175228"/>
    <lineage>
        <taxon>Bacteria</taxon>
        <taxon>Bacillati</taxon>
        <taxon>Actinomycetota</taxon>
        <taxon>Actinomycetes</taxon>
        <taxon>Actinomycetales</taxon>
        <taxon>Actinomycetaceae</taxon>
        <taxon>Ancrocorticia</taxon>
    </lineage>
</organism>
<sequence>MQQLGGRILNKRSRTVRATGAALAATTAFGFFAPAANAVPENTVPLSADRAARHLNVVATHTAKPASAPTAKKATTYTVKSGDTLWGIAKKHSSSVSAIAKANGIKNTSYIRIGQKLTIPGSSSSAKATSSSSKASSTPAKTTSTGSRHVVRSGETLSSIAKKYNTSTSAIQKSNSLSNPNLIYVGQVLTIGGSTSASTSSSKNSVGNTFLGYTYPESTTNAANANKDQLKSGSVPSRAQMQQIIRQTAVNMGVDPSLALAHAQVESGFDQSAVSPANAIGAMQVIPSSGDWASQLVGRKLNLLDPYDNATAGVAIIRYLQTNASSKDQGIAGYYQGLGGVRKYGMYPDTKNYVAKVKAAQANY</sequence>
<reference evidence="5" key="1">
    <citation type="submission" date="2018-05" db="EMBL/GenBank/DDBJ databases">
        <authorList>
            <person name="Li Y."/>
        </authorList>
    </citation>
    <scope>NUCLEOTIDE SEQUENCE [LARGE SCALE GENOMIC DNA]</scope>
    <source>
        <strain evidence="5">sk1b4</strain>
    </source>
</reference>
<dbReference type="SUPFAM" id="SSF53955">
    <property type="entry name" value="Lysozyme-like"/>
    <property type="match status" value="1"/>
</dbReference>
<dbReference type="AlphaFoldDB" id="A0A2V1K4G7"/>
<feature type="domain" description="LysM" evidence="3">
    <location>
        <begin position="147"/>
        <end position="191"/>
    </location>
</feature>
<keyword evidence="2" id="KW-0732">Signal</keyword>
<dbReference type="RefSeq" id="WP_109094435.1">
    <property type="nucleotide sequence ID" value="NZ_QETB01000006.1"/>
</dbReference>
<dbReference type="CDD" id="cd00118">
    <property type="entry name" value="LysM"/>
    <property type="match status" value="2"/>
</dbReference>
<dbReference type="GO" id="GO:0008932">
    <property type="term" value="F:lytic endotransglycosylase activity"/>
    <property type="evidence" value="ECO:0007669"/>
    <property type="project" value="TreeGrafter"/>
</dbReference>
<dbReference type="PROSITE" id="PS51782">
    <property type="entry name" value="LYSM"/>
    <property type="match status" value="2"/>
</dbReference>
<gene>
    <name evidence="4" type="ORF">DD236_10930</name>
</gene>
<dbReference type="Pfam" id="PF01476">
    <property type="entry name" value="LysM"/>
    <property type="match status" value="2"/>
</dbReference>
<dbReference type="Proteomes" id="UP000245283">
    <property type="component" value="Unassembled WGS sequence"/>
</dbReference>
<feature type="compositionally biased region" description="Low complexity" evidence="1">
    <location>
        <begin position="120"/>
        <end position="147"/>
    </location>
</feature>
<keyword evidence="5" id="KW-1185">Reference proteome</keyword>
<dbReference type="PANTHER" id="PTHR33734">
    <property type="entry name" value="LYSM DOMAIN-CONTAINING GPI-ANCHORED PROTEIN 2"/>
    <property type="match status" value="1"/>
</dbReference>